<dbReference type="PANTHER" id="PTHR40658:SF4">
    <property type="entry name" value="HYPOTHETICAL CYTOSOLIC PROTEIN"/>
    <property type="match status" value="1"/>
</dbReference>
<dbReference type="OrthoDB" id="9786621at2"/>
<dbReference type="RefSeq" id="WP_151668424.1">
    <property type="nucleotide sequence ID" value="NZ_WBVO01000015.1"/>
</dbReference>
<dbReference type="PANTHER" id="PTHR40658">
    <property type="match status" value="1"/>
</dbReference>
<proteinExistence type="predicted"/>
<reference evidence="1 2" key="1">
    <citation type="submission" date="2019-09" db="EMBL/GenBank/DDBJ databases">
        <title>Genomes of family Cryomorphaceae.</title>
        <authorList>
            <person name="Bowman J.P."/>
        </authorList>
    </citation>
    <scope>NUCLEOTIDE SEQUENCE [LARGE SCALE GENOMIC DNA]</scope>
    <source>
        <strain evidence="1 2">LMG 25704</strain>
    </source>
</reference>
<keyword evidence="2" id="KW-1185">Reference proteome</keyword>
<name>A0A6N6RCQ7_9FLAO</name>
<accession>A0A6N6RCQ7</accession>
<evidence type="ECO:0000313" key="1">
    <source>
        <dbReference type="EMBL" id="KAB2805374.1"/>
    </source>
</evidence>
<dbReference type="InterPro" id="IPR012550">
    <property type="entry name" value="DUF1706"/>
</dbReference>
<dbReference type="Pfam" id="PF08020">
    <property type="entry name" value="DUF1706"/>
    <property type="match status" value="1"/>
</dbReference>
<dbReference type="AlphaFoldDB" id="A0A6N6RCQ7"/>
<comment type="caution">
    <text evidence="1">The sequence shown here is derived from an EMBL/GenBank/DDBJ whole genome shotgun (WGS) entry which is preliminary data.</text>
</comment>
<sequence>MPRPTTKSELLKASEKAFGELMEMIESMPLERRNAEFQPGTMNRNIRDVLAHIHHWHLLMLDWHEQGMSGTKPEMPAKGYTWRTTSELNRQIWNDYQDVDLEHVLQKLKRSHDAVTSIILQYSSDELFEKKRYFWTGSTSLGAYLTSSTSSHYAWGKKLIKKGLGTSK</sequence>
<protein>
    <submittedName>
        <fullName evidence="1">ClbS/DfsB family four-helix bundle protein</fullName>
    </submittedName>
</protein>
<evidence type="ECO:0000313" key="2">
    <source>
        <dbReference type="Proteomes" id="UP000468650"/>
    </source>
</evidence>
<dbReference type="PIRSF" id="PIRSF031551">
    <property type="entry name" value="DUF1706"/>
    <property type="match status" value="1"/>
</dbReference>
<dbReference type="SUPFAM" id="SSF109854">
    <property type="entry name" value="DinB/YfiT-like putative metalloenzymes"/>
    <property type="match status" value="1"/>
</dbReference>
<dbReference type="Proteomes" id="UP000468650">
    <property type="component" value="Unassembled WGS sequence"/>
</dbReference>
<dbReference type="EMBL" id="WBVO01000015">
    <property type="protein sequence ID" value="KAB2805374.1"/>
    <property type="molecule type" value="Genomic_DNA"/>
</dbReference>
<gene>
    <name evidence="1" type="ORF">F8C67_13650</name>
</gene>
<dbReference type="InterPro" id="IPR034660">
    <property type="entry name" value="DinB/YfiT-like"/>
</dbReference>
<dbReference type="Gene3D" id="1.20.120.450">
    <property type="entry name" value="dinb family like domain"/>
    <property type="match status" value="1"/>
</dbReference>
<organism evidence="1 2">
    <name type="scientific">Phaeocystidibacter luteus</name>
    <dbReference type="NCBI Taxonomy" id="911197"/>
    <lineage>
        <taxon>Bacteria</taxon>
        <taxon>Pseudomonadati</taxon>
        <taxon>Bacteroidota</taxon>
        <taxon>Flavobacteriia</taxon>
        <taxon>Flavobacteriales</taxon>
        <taxon>Phaeocystidibacteraceae</taxon>
        <taxon>Phaeocystidibacter</taxon>
    </lineage>
</organism>